<dbReference type="OrthoDB" id="10526106at2759"/>
<dbReference type="ExpressionAtlas" id="A0A5S9XQB6">
    <property type="expression patterns" value="baseline and differential"/>
</dbReference>
<gene>
    <name evidence="2" type="ORF">C24_LOCUS17288</name>
</gene>
<sequence length="265" mass="29647">MRISTTESSTHSSALATLTRLALLPRKPTVVVPPPLTNKGGLYFTLASLNVLISFSSLESSYLSRLVVMVIVWFWFSLPQSLANRVLMPMIRIVMFQSITTPIAPFNFDLAGRGLHANRVTVPLGCFDRYFCRGHLLILYRTLFETLIPNHCQLSKRVKKNGIMIPSPRSGGYRSFFNSLPPYPPITKLLQGILKYTDKLQICESLAKSGVMIYPLASPVEHLFKGSYALFAIAVYDHTSVEDFAKPVFMVESAKASTDFSNFLK</sequence>
<keyword evidence="1" id="KW-0472">Membrane</keyword>
<proteinExistence type="predicted"/>
<accession>A0A5S9XQB6</accession>
<evidence type="ECO:0000256" key="1">
    <source>
        <dbReference type="SAM" id="Phobius"/>
    </source>
</evidence>
<dbReference type="Proteomes" id="UP000434276">
    <property type="component" value="Unassembled WGS sequence"/>
</dbReference>
<name>A0A5S9XQB6_ARATH</name>
<organism evidence="2 3">
    <name type="scientific">Arabidopsis thaliana</name>
    <name type="common">Mouse-ear cress</name>
    <dbReference type="NCBI Taxonomy" id="3702"/>
    <lineage>
        <taxon>Eukaryota</taxon>
        <taxon>Viridiplantae</taxon>
        <taxon>Streptophyta</taxon>
        <taxon>Embryophyta</taxon>
        <taxon>Tracheophyta</taxon>
        <taxon>Spermatophyta</taxon>
        <taxon>Magnoliopsida</taxon>
        <taxon>eudicotyledons</taxon>
        <taxon>Gunneridae</taxon>
        <taxon>Pentapetalae</taxon>
        <taxon>rosids</taxon>
        <taxon>malvids</taxon>
        <taxon>Brassicales</taxon>
        <taxon>Brassicaceae</taxon>
        <taxon>Camelineae</taxon>
        <taxon>Arabidopsis</taxon>
    </lineage>
</organism>
<protein>
    <submittedName>
        <fullName evidence="2">Uncharacterized protein</fullName>
    </submittedName>
</protein>
<keyword evidence="1" id="KW-0812">Transmembrane</keyword>
<evidence type="ECO:0000313" key="2">
    <source>
        <dbReference type="EMBL" id="CAA0394011.1"/>
    </source>
</evidence>
<evidence type="ECO:0000313" key="3">
    <source>
        <dbReference type="Proteomes" id="UP000434276"/>
    </source>
</evidence>
<reference evidence="2 3" key="1">
    <citation type="submission" date="2019-12" db="EMBL/GenBank/DDBJ databases">
        <authorList>
            <person name="Jiao W.-B."/>
            <person name="Schneeberger K."/>
        </authorList>
    </citation>
    <scope>NUCLEOTIDE SEQUENCE [LARGE SCALE GENOMIC DNA]</scope>
    <source>
        <strain evidence="3">cv. C24</strain>
    </source>
</reference>
<dbReference type="EMBL" id="CACSHJ010000095">
    <property type="protein sequence ID" value="CAA0394011.1"/>
    <property type="molecule type" value="Genomic_DNA"/>
</dbReference>
<keyword evidence="1" id="KW-1133">Transmembrane helix</keyword>
<feature type="transmembrane region" description="Helical" evidence="1">
    <location>
        <begin position="62"/>
        <end position="83"/>
    </location>
</feature>
<dbReference type="AlphaFoldDB" id="A0A5S9XQB6"/>